<dbReference type="InterPro" id="IPR001870">
    <property type="entry name" value="B30.2/SPRY"/>
</dbReference>
<keyword evidence="3" id="KW-0597">Phosphoprotein</keyword>
<dbReference type="Gene3D" id="3.40.50.300">
    <property type="entry name" value="P-loop containing nucleotide triphosphate hydrolases"/>
    <property type="match status" value="1"/>
</dbReference>
<feature type="compositionally biased region" description="Low complexity" evidence="5">
    <location>
        <begin position="68"/>
        <end position="79"/>
    </location>
</feature>
<dbReference type="SMART" id="SM00513">
    <property type="entry name" value="SAP"/>
    <property type="match status" value="1"/>
</dbReference>
<dbReference type="SUPFAM" id="SSF68906">
    <property type="entry name" value="SAP domain"/>
    <property type="match status" value="1"/>
</dbReference>
<dbReference type="PANTHER" id="PTHR12381">
    <property type="entry name" value="HETEROGENEOUS NUCLEAR RIBONUCLEOPROTEIN U FAMILY MEMBER"/>
    <property type="match status" value="1"/>
</dbReference>
<reference evidence="8 9" key="1">
    <citation type="submission" date="2024-01" db="EMBL/GenBank/DDBJ databases">
        <authorList>
            <person name="Alioto T."/>
            <person name="Alioto T."/>
            <person name="Gomez Garrido J."/>
        </authorList>
    </citation>
    <scope>NUCLEOTIDE SEQUENCE [LARGE SCALE GENOMIC DNA]</scope>
</reference>
<comment type="subcellular location">
    <subcellularLocation>
        <location evidence="1">Nucleus</location>
    </subcellularLocation>
</comment>
<dbReference type="Gene3D" id="2.60.120.920">
    <property type="match status" value="1"/>
</dbReference>
<proteinExistence type="predicted"/>
<evidence type="ECO:0000313" key="9">
    <source>
        <dbReference type="Proteomes" id="UP001314229"/>
    </source>
</evidence>
<dbReference type="PROSITE" id="PS50800">
    <property type="entry name" value="SAP"/>
    <property type="match status" value="1"/>
</dbReference>
<dbReference type="GO" id="GO:0005634">
    <property type="term" value="C:nucleus"/>
    <property type="evidence" value="ECO:0007669"/>
    <property type="project" value="UniProtKB-SubCell"/>
</dbReference>
<accession>A0AAV1P1H6</accession>
<dbReference type="Proteomes" id="UP001314229">
    <property type="component" value="Unassembled WGS sequence"/>
</dbReference>
<keyword evidence="4" id="KW-0539">Nucleus</keyword>
<feature type="region of interest" description="Disordered" evidence="5">
    <location>
        <begin position="228"/>
        <end position="247"/>
    </location>
</feature>
<feature type="region of interest" description="Disordered" evidence="5">
    <location>
        <begin position="68"/>
        <end position="168"/>
    </location>
</feature>
<dbReference type="AlphaFoldDB" id="A0AAV1P1H6"/>
<protein>
    <submittedName>
        <fullName evidence="8">Heterogeneous nuclear ribonucleoprotein U-like protein 2</fullName>
    </submittedName>
</protein>
<feature type="compositionally biased region" description="Polar residues" evidence="5">
    <location>
        <begin position="96"/>
        <end position="120"/>
    </location>
</feature>
<dbReference type="GO" id="GO:0000380">
    <property type="term" value="P:alternative mRNA splicing, via spliceosome"/>
    <property type="evidence" value="ECO:0007669"/>
    <property type="project" value="TreeGrafter"/>
</dbReference>
<dbReference type="SUPFAM" id="SSF49899">
    <property type="entry name" value="Concanavalin A-like lectins/glucanases"/>
    <property type="match status" value="1"/>
</dbReference>
<dbReference type="InterPro" id="IPR013320">
    <property type="entry name" value="ConA-like_dom_sf"/>
</dbReference>
<comment type="caution">
    <text evidence="8">The sequence shown here is derived from an EMBL/GenBank/DDBJ whole genome shotgun (WGS) entry which is preliminary data.</text>
</comment>
<keyword evidence="9" id="KW-1185">Reference proteome</keyword>
<dbReference type="CDD" id="cd12884">
    <property type="entry name" value="SPRY_hnRNP"/>
    <property type="match status" value="1"/>
</dbReference>
<dbReference type="InterPro" id="IPR035778">
    <property type="entry name" value="SPRY_hnRNP_U"/>
</dbReference>
<dbReference type="PANTHER" id="PTHR12381:SF66">
    <property type="entry name" value="HETEROGENEOUS NUCLEAR RIBONUCLEOPROTEIN U-LIKE PROTEIN 2"/>
    <property type="match status" value="1"/>
</dbReference>
<evidence type="ECO:0000256" key="1">
    <source>
        <dbReference type="ARBA" id="ARBA00004123"/>
    </source>
</evidence>
<dbReference type="InterPro" id="IPR003877">
    <property type="entry name" value="SPRY_dom"/>
</dbReference>
<organism evidence="8 9">
    <name type="scientific">Scomber scombrus</name>
    <name type="common">Atlantic mackerel</name>
    <name type="synonym">Scomber vernalis</name>
    <dbReference type="NCBI Taxonomy" id="13677"/>
    <lineage>
        <taxon>Eukaryota</taxon>
        <taxon>Metazoa</taxon>
        <taxon>Chordata</taxon>
        <taxon>Craniata</taxon>
        <taxon>Vertebrata</taxon>
        <taxon>Euteleostomi</taxon>
        <taxon>Actinopterygii</taxon>
        <taxon>Neopterygii</taxon>
        <taxon>Teleostei</taxon>
        <taxon>Neoteleostei</taxon>
        <taxon>Acanthomorphata</taxon>
        <taxon>Pelagiaria</taxon>
        <taxon>Scombriformes</taxon>
        <taxon>Scombridae</taxon>
        <taxon>Scomber</taxon>
    </lineage>
</organism>
<name>A0AAV1P1H6_SCOSC</name>
<feature type="domain" description="SAP" evidence="7">
    <location>
        <begin position="6"/>
        <end position="40"/>
    </location>
</feature>
<gene>
    <name evidence="8" type="ORF">FSCOSCO3_A005771</name>
</gene>
<dbReference type="InterPro" id="IPR043136">
    <property type="entry name" value="B30.2/SPRY_sf"/>
</dbReference>
<dbReference type="InterPro" id="IPR003034">
    <property type="entry name" value="SAP_dom"/>
</dbReference>
<dbReference type="Gene3D" id="1.10.720.30">
    <property type="entry name" value="SAP domain"/>
    <property type="match status" value="1"/>
</dbReference>
<dbReference type="Pfam" id="PF13671">
    <property type="entry name" value="AAA_33"/>
    <property type="match status" value="1"/>
</dbReference>
<evidence type="ECO:0000313" key="8">
    <source>
        <dbReference type="EMBL" id="CAK6964607.1"/>
    </source>
</evidence>
<evidence type="ECO:0000256" key="5">
    <source>
        <dbReference type="SAM" id="MobiDB-lite"/>
    </source>
</evidence>
<dbReference type="GO" id="GO:1990904">
    <property type="term" value="C:ribonucleoprotein complex"/>
    <property type="evidence" value="ECO:0007669"/>
    <property type="project" value="UniProtKB-KW"/>
</dbReference>
<evidence type="ECO:0000259" key="6">
    <source>
        <dbReference type="PROSITE" id="PS50188"/>
    </source>
</evidence>
<evidence type="ECO:0000256" key="4">
    <source>
        <dbReference type="ARBA" id="ARBA00023242"/>
    </source>
</evidence>
<dbReference type="Pfam" id="PF00622">
    <property type="entry name" value="SPRY"/>
    <property type="match status" value="1"/>
</dbReference>
<feature type="compositionally biased region" description="Basic and acidic residues" evidence="5">
    <location>
        <begin position="84"/>
        <end position="94"/>
    </location>
</feature>
<dbReference type="GO" id="GO:0003723">
    <property type="term" value="F:RNA binding"/>
    <property type="evidence" value="ECO:0007669"/>
    <property type="project" value="TreeGrafter"/>
</dbReference>
<dbReference type="SMART" id="SM00449">
    <property type="entry name" value="SPRY"/>
    <property type="match status" value="1"/>
</dbReference>
<feature type="domain" description="B30.2/SPRY" evidence="6">
    <location>
        <begin position="229"/>
        <end position="429"/>
    </location>
</feature>
<dbReference type="SUPFAM" id="SSF52540">
    <property type="entry name" value="P-loop containing nucleoside triphosphate hydrolases"/>
    <property type="match status" value="1"/>
</dbReference>
<keyword evidence="8" id="KW-0687">Ribonucleoprotein</keyword>
<sequence>MKLADIKKLKVAELRSRLKDLDLDSRGLKTELVVRLWSAVEAGQGGEDGNEEVKLQKADAVEVVASAASLSSSPAATVSITAPRDTESSRESRDSATQTETQTSLQPGSATQTETQTSLQPGPATHTEAKTSLQPGPATQTEAKTSLQPGPATHTEDKTSLQPGPATLTETRNSLQTLQLDSECSSERVNMCQAEGGELRRQQGGVEDPGEDRGRAFYEFKEEIRYKRAKSPQPPVAREGAEEEDEDKVRLDPYGGHLHFEVGPDGACGQPQFWERFPSLWSGCRLSHGVIEGRVSFEVRLERKLMSTQVEERDGIEPYGLRVGWSAANTSLLLGGEKVSFAYDRRGKKVSAGMEEEFGEPFSEGDIIGCYASFSADGSVQLSFHKNGRFMGAAFSLNASVLQGRALFPHVLCKSCSVQFLLDITDPVWYPGPPGFTPLAALPAGQRTRATFAPTSRAQCEVVLLVGLPGSGKTHWVTTLMQQHPEKNYRLLGTEELLACMISGGERDSRLRQASQCLTDLIKMAAQIPGNYILDQCNILFSAQRHKLQLFRGFRRRVMVVFPSVEEWSRRLSQHQSRDGEQIPKTALLKLQVSYNLPEQQDELLEELQYVELPQEHAQKLLQEYKDEARRLLPPIPKQEKKKNARLHKKRPYPHGPPPAHRIRWLNGWSDAGLNLPSWSQQPRYWNVAYQDQSYYYSNRDFGYSGYEGYW</sequence>
<dbReference type="InterPro" id="IPR036361">
    <property type="entry name" value="SAP_dom_sf"/>
</dbReference>
<dbReference type="Pfam" id="PF02037">
    <property type="entry name" value="SAP"/>
    <property type="match status" value="1"/>
</dbReference>
<dbReference type="EMBL" id="CAWUFR010000075">
    <property type="protein sequence ID" value="CAK6964607.1"/>
    <property type="molecule type" value="Genomic_DNA"/>
</dbReference>
<dbReference type="PROSITE" id="PS50188">
    <property type="entry name" value="B302_SPRY"/>
    <property type="match status" value="1"/>
</dbReference>
<keyword evidence="2" id="KW-0488">Methylation</keyword>
<evidence type="ECO:0000256" key="3">
    <source>
        <dbReference type="ARBA" id="ARBA00022553"/>
    </source>
</evidence>
<evidence type="ECO:0000259" key="7">
    <source>
        <dbReference type="PROSITE" id="PS50800"/>
    </source>
</evidence>
<feature type="compositionally biased region" description="Polar residues" evidence="5">
    <location>
        <begin position="130"/>
        <end position="148"/>
    </location>
</feature>
<dbReference type="InterPro" id="IPR027417">
    <property type="entry name" value="P-loop_NTPase"/>
</dbReference>
<evidence type="ECO:0000256" key="2">
    <source>
        <dbReference type="ARBA" id="ARBA00022481"/>
    </source>
</evidence>